<sequence>MKRIFTKNGKEYVSFLSRMWSGTSGQSPVKFTENDLKKSLSEKFPAAEEIAVEDISGGCGAMFEIFVRTKEFKGLSTVKQHRLITEILKEQIKDMHGLRIHTEIPPK</sequence>
<accession>A0A1L8DLS8</accession>
<dbReference type="AlphaFoldDB" id="A0A1L8DLS8"/>
<name>A0A1L8DLS8_9DIPT</name>
<dbReference type="PANTHER" id="PTHR46188">
    <property type="entry name" value="BOLA-LIKE PROTEIN 3"/>
    <property type="match status" value="1"/>
</dbReference>
<dbReference type="InterPro" id="IPR036065">
    <property type="entry name" value="BolA-like_sf"/>
</dbReference>
<proteinExistence type="inferred from homology"/>
<organism evidence="3">
    <name type="scientific">Nyssomyia neivai</name>
    <dbReference type="NCBI Taxonomy" id="330878"/>
    <lineage>
        <taxon>Eukaryota</taxon>
        <taxon>Metazoa</taxon>
        <taxon>Ecdysozoa</taxon>
        <taxon>Arthropoda</taxon>
        <taxon>Hexapoda</taxon>
        <taxon>Insecta</taxon>
        <taxon>Pterygota</taxon>
        <taxon>Neoptera</taxon>
        <taxon>Endopterygota</taxon>
        <taxon>Diptera</taxon>
        <taxon>Nematocera</taxon>
        <taxon>Psychodoidea</taxon>
        <taxon>Psychodidae</taxon>
        <taxon>Nyssomyia</taxon>
    </lineage>
</organism>
<protein>
    <submittedName>
        <fullName evidence="3">Putative bola bacterial stress-induced morphogen-related protein</fullName>
    </submittedName>
</protein>
<evidence type="ECO:0000256" key="2">
    <source>
        <dbReference type="RuleBase" id="RU003860"/>
    </source>
</evidence>
<reference evidence="3" key="1">
    <citation type="submission" date="2016-12" db="EMBL/GenBank/DDBJ databases">
        <title>An insight into the sialome and mialome of the sand fly, Nyssomyia neivai.</title>
        <authorList>
            <person name="Sebastian V."/>
            <person name="Goulart T.M."/>
            <person name="Oliveira W."/>
            <person name="Calvo E."/>
            <person name="Oliveira L.F."/>
            <person name="Pinto M.C."/>
            <person name="Rosselino A.M."/>
            <person name="Ribeiro J.M."/>
        </authorList>
    </citation>
    <scope>NUCLEOTIDE SEQUENCE</scope>
</reference>
<evidence type="ECO:0000256" key="1">
    <source>
        <dbReference type="ARBA" id="ARBA00005578"/>
    </source>
</evidence>
<dbReference type="SUPFAM" id="SSF82657">
    <property type="entry name" value="BolA-like"/>
    <property type="match status" value="1"/>
</dbReference>
<dbReference type="PANTHER" id="PTHR46188:SF1">
    <property type="entry name" value="BOLA-LIKE PROTEIN 3"/>
    <property type="match status" value="1"/>
</dbReference>
<dbReference type="EMBL" id="GFDF01006770">
    <property type="protein sequence ID" value="JAV07314.1"/>
    <property type="molecule type" value="Transcribed_RNA"/>
</dbReference>
<dbReference type="GO" id="GO:0005759">
    <property type="term" value="C:mitochondrial matrix"/>
    <property type="evidence" value="ECO:0007669"/>
    <property type="project" value="TreeGrafter"/>
</dbReference>
<dbReference type="Pfam" id="PF01722">
    <property type="entry name" value="BolA"/>
    <property type="match status" value="1"/>
</dbReference>
<comment type="similarity">
    <text evidence="1 2">Belongs to the BolA/IbaG family.</text>
</comment>
<dbReference type="InterPro" id="IPR052275">
    <property type="entry name" value="Mt_Fe-S_assembly_factor"/>
</dbReference>
<evidence type="ECO:0000313" key="3">
    <source>
        <dbReference type="EMBL" id="JAV07314.1"/>
    </source>
</evidence>
<dbReference type="InterPro" id="IPR002634">
    <property type="entry name" value="BolA"/>
</dbReference>
<dbReference type="Gene3D" id="3.30.300.90">
    <property type="entry name" value="BolA-like"/>
    <property type="match status" value="1"/>
</dbReference>